<dbReference type="FunFam" id="1.10.510.10:FF:000571">
    <property type="entry name" value="Maternal embryonic leucine zipper kinase"/>
    <property type="match status" value="1"/>
</dbReference>
<feature type="region of interest" description="Disordered" evidence="10">
    <location>
        <begin position="223"/>
        <end position="243"/>
    </location>
</feature>
<protein>
    <submittedName>
        <fullName evidence="12">Gliding motility related cam kinase</fullName>
    </submittedName>
</protein>
<name>C1E2Z5_MICCC</name>
<feature type="domain" description="Protein kinase" evidence="11">
    <location>
        <begin position="44"/>
        <end position="327"/>
    </location>
</feature>
<dbReference type="PROSITE" id="PS50011">
    <property type="entry name" value="PROTEIN_KINASE_DOM"/>
    <property type="match status" value="1"/>
</dbReference>
<dbReference type="SMART" id="SM00220">
    <property type="entry name" value="S_TKc"/>
    <property type="match status" value="1"/>
</dbReference>
<keyword evidence="4 12" id="KW-0418">Kinase</keyword>
<dbReference type="InterPro" id="IPR011009">
    <property type="entry name" value="Kinase-like_dom_sf"/>
</dbReference>
<dbReference type="InterPro" id="IPR017441">
    <property type="entry name" value="Protein_kinase_ATP_BS"/>
</dbReference>
<dbReference type="PROSITE" id="PS00107">
    <property type="entry name" value="PROTEIN_KINASE_ATP"/>
    <property type="match status" value="1"/>
</dbReference>
<dbReference type="KEGG" id="mis:MICPUN_99775"/>
<feature type="binding site" evidence="7">
    <location>
        <position position="188"/>
    </location>
    <ligand>
        <name>ATP</name>
        <dbReference type="ChEBI" id="CHEBI:30616"/>
    </ligand>
</feature>
<evidence type="ECO:0000256" key="9">
    <source>
        <dbReference type="PROSITE-ProRule" id="PRU10141"/>
    </source>
</evidence>
<dbReference type="InParanoid" id="C1E2Z5"/>
<dbReference type="Proteomes" id="UP000002009">
    <property type="component" value="Chromosome 3"/>
</dbReference>
<accession>C1E2Z5</accession>
<keyword evidence="5 7" id="KW-0067">ATP-binding</keyword>
<evidence type="ECO:0000256" key="2">
    <source>
        <dbReference type="ARBA" id="ARBA00022679"/>
    </source>
</evidence>
<dbReference type="GO" id="GO:0005524">
    <property type="term" value="F:ATP binding"/>
    <property type="evidence" value="ECO:0007669"/>
    <property type="project" value="UniProtKB-UniRule"/>
</dbReference>
<evidence type="ECO:0000256" key="8">
    <source>
        <dbReference type="PIRSR" id="PIRSR630616-3"/>
    </source>
</evidence>
<evidence type="ECO:0000313" key="13">
    <source>
        <dbReference type="Proteomes" id="UP000002009"/>
    </source>
</evidence>
<keyword evidence="3 7" id="KW-0547">Nucleotide-binding</keyword>
<feature type="binding site" evidence="7">
    <location>
        <begin position="171"/>
        <end position="172"/>
    </location>
    <ligand>
        <name>ATP</name>
        <dbReference type="ChEBI" id="CHEBI:30616"/>
    </ligand>
</feature>
<feature type="compositionally biased region" description="Acidic residues" evidence="10">
    <location>
        <begin position="452"/>
        <end position="461"/>
    </location>
</feature>
<dbReference type="Gene3D" id="1.10.510.10">
    <property type="entry name" value="Transferase(Phosphotransferase) domain 1"/>
    <property type="match status" value="1"/>
</dbReference>
<dbReference type="PROSITE" id="PS00108">
    <property type="entry name" value="PROTEIN_KINASE_ST"/>
    <property type="match status" value="1"/>
</dbReference>
<dbReference type="GeneID" id="8241934"/>
<evidence type="ECO:0000256" key="4">
    <source>
        <dbReference type="ARBA" id="ARBA00022777"/>
    </source>
</evidence>
<reference evidence="12 13" key="1">
    <citation type="journal article" date="2009" name="Science">
        <title>Green evolution and dynamic adaptations revealed by genomes of the marine picoeukaryotes Micromonas.</title>
        <authorList>
            <person name="Worden A.Z."/>
            <person name="Lee J.H."/>
            <person name="Mock T."/>
            <person name="Rouze P."/>
            <person name="Simmons M.P."/>
            <person name="Aerts A.L."/>
            <person name="Allen A.E."/>
            <person name="Cuvelier M.L."/>
            <person name="Derelle E."/>
            <person name="Everett M.V."/>
            <person name="Foulon E."/>
            <person name="Grimwood J."/>
            <person name="Gundlach H."/>
            <person name="Henrissat B."/>
            <person name="Napoli C."/>
            <person name="McDonald S.M."/>
            <person name="Parker M.S."/>
            <person name="Rombauts S."/>
            <person name="Salamov A."/>
            <person name="Von Dassow P."/>
            <person name="Badger J.H."/>
            <person name="Coutinho P.M."/>
            <person name="Demir E."/>
            <person name="Dubchak I."/>
            <person name="Gentemann C."/>
            <person name="Eikrem W."/>
            <person name="Gready J.E."/>
            <person name="John U."/>
            <person name="Lanier W."/>
            <person name="Lindquist E.A."/>
            <person name="Lucas S."/>
            <person name="Mayer K.F."/>
            <person name="Moreau H."/>
            <person name="Not F."/>
            <person name="Otillar R."/>
            <person name="Panaud O."/>
            <person name="Pangilinan J."/>
            <person name="Paulsen I."/>
            <person name="Piegu B."/>
            <person name="Poliakov A."/>
            <person name="Robbens S."/>
            <person name="Schmutz J."/>
            <person name="Toulza E."/>
            <person name="Wyss T."/>
            <person name="Zelensky A."/>
            <person name="Zhou K."/>
            <person name="Armbrust E.V."/>
            <person name="Bhattacharya D."/>
            <person name="Goodenough U.W."/>
            <person name="Van de Peer Y."/>
            <person name="Grigoriev I.V."/>
        </authorList>
    </citation>
    <scope>NUCLEOTIDE SEQUENCE [LARGE SCALE GENOMIC DNA]</scope>
    <source>
        <strain evidence="13">RCC299 / NOUM17</strain>
    </source>
</reference>
<evidence type="ECO:0000256" key="3">
    <source>
        <dbReference type="ARBA" id="ARBA00022741"/>
    </source>
</evidence>
<feature type="compositionally biased region" description="Low complexity" evidence="10">
    <location>
        <begin position="224"/>
        <end position="239"/>
    </location>
</feature>
<keyword evidence="2" id="KW-0808">Transferase</keyword>
<dbReference type="InterPro" id="IPR030616">
    <property type="entry name" value="Aur-like"/>
</dbReference>
<dbReference type="OMA" id="MECESPR"/>
<evidence type="ECO:0000256" key="10">
    <source>
        <dbReference type="SAM" id="MobiDB-lite"/>
    </source>
</evidence>
<feature type="region of interest" description="Disordered" evidence="10">
    <location>
        <begin position="401"/>
        <end position="436"/>
    </location>
</feature>
<keyword evidence="13" id="KW-1185">Reference proteome</keyword>
<sequence>MGCGASSMNQILDAAAIDSSVHGKSPGRKAKGARPNPKPVAELYHFGQTIGRGGFAEVRRATHKVHGTDYAMKIIKLPKTRQRAFKEEIFYEIGLLANMDSPYIVKLHEFFVESDRIIMVTELLEGGDLFDAVVACGHYDERMAKRIFRRILLGVRYLHEVGVTHCDLKLENLLLASGTDLDSVKICDLGLAKKASARSRFLPSGTPEYISPEVLEANMAGTDAAGAGQSGEKGSSGESVPQAHGPSVDNWACGVLLFVLLAGYTPFAHEDEHAMYELIRTGNFNFTQSPVWENVSVEAKDLIEKFLTVDESRRMTAERALATHPWLVERAPNAASATNGSAGGEAPPMTPRIHLESVQKNLKKEQEAGKLFRGAVNAVIAINRVQNAVAQGDNGLLTLKQGASAGSPNTYARRKSVGSQQRAPVLAGQPSQSPEKVRAIARIPSEVKMDELAEVDSDDERDWSVRGGVRRGRSQTPRLSGSGSRARLSRSSSRDLSLSRHASREPSPARSVAGKSPYSGNRSNRGSAGDVSGDVSPVRQSPRVSNQWSDDDARSDGGSDGSRSEAGDGGVAPSPPRSPRSVGKVRSEGSGLAVLEPTSTPSPPRSVGKVQSEGSGLAVLEPTRPDPGRRSPTPGMALQDQSPGSPRGRAGQSPLSRSPRSASPAHGGDRLGRAGGLATVSDSALMRDVTAGLSQSGAVQFGSATSWARSDDEGAVSSPGVSPPARELTPRSRLAKVSEGSIA</sequence>
<feature type="compositionally biased region" description="Polar residues" evidence="10">
    <location>
        <begin position="538"/>
        <end position="548"/>
    </location>
</feature>
<evidence type="ECO:0000256" key="6">
    <source>
        <dbReference type="PIRSR" id="PIRSR630616-1"/>
    </source>
</evidence>
<dbReference type="AlphaFoldDB" id="C1E2Z5"/>
<evidence type="ECO:0000259" key="11">
    <source>
        <dbReference type="PROSITE" id="PS50011"/>
    </source>
</evidence>
<dbReference type="EMBL" id="CP001324">
    <property type="protein sequence ID" value="ACO62429.1"/>
    <property type="molecule type" value="Genomic_DNA"/>
</dbReference>
<dbReference type="STRING" id="296587.C1E2Z5"/>
<feature type="compositionally biased region" description="Low complexity" evidence="10">
    <location>
        <begin position="478"/>
        <end position="500"/>
    </location>
</feature>
<dbReference type="CDD" id="cd05117">
    <property type="entry name" value="STKc_CAMK"/>
    <property type="match status" value="1"/>
</dbReference>
<feature type="active site" description="Proton acceptor" evidence="6">
    <location>
        <position position="167"/>
    </location>
</feature>
<evidence type="ECO:0000256" key="1">
    <source>
        <dbReference type="ARBA" id="ARBA00022527"/>
    </source>
</evidence>
<feature type="compositionally biased region" description="Low complexity" evidence="10">
    <location>
        <begin position="653"/>
        <end position="665"/>
    </location>
</feature>
<keyword evidence="1" id="KW-0723">Serine/threonine-protein kinase</keyword>
<dbReference type="GO" id="GO:0004674">
    <property type="term" value="F:protein serine/threonine kinase activity"/>
    <property type="evidence" value="ECO:0007669"/>
    <property type="project" value="UniProtKB-KW"/>
</dbReference>
<gene>
    <name evidence="12" type="ORF">MICPUN_99775</name>
</gene>
<proteinExistence type="predicted"/>
<dbReference type="eggNOG" id="KOG0033">
    <property type="taxonomic scope" value="Eukaryota"/>
</dbReference>
<dbReference type="OrthoDB" id="40902at2759"/>
<feature type="compositionally biased region" description="Basic and acidic residues" evidence="10">
    <location>
        <begin position="551"/>
        <end position="566"/>
    </location>
</feature>
<feature type="cross-link" description="Glycyl lysine isopeptide (Lys-Gly) (interchain with G-Cter in SUMO2)" evidence="8">
    <location>
        <position position="169"/>
    </location>
</feature>
<dbReference type="RefSeq" id="XP_002501171.1">
    <property type="nucleotide sequence ID" value="XM_002501125.1"/>
</dbReference>
<dbReference type="Pfam" id="PF00069">
    <property type="entry name" value="Pkinase"/>
    <property type="match status" value="2"/>
</dbReference>
<evidence type="ECO:0000256" key="5">
    <source>
        <dbReference type="ARBA" id="ARBA00022840"/>
    </source>
</evidence>
<feature type="region of interest" description="Disordered" evidence="10">
    <location>
        <begin position="705"/>
        <end position="743"/>
    </location>
</feature>
<evidence type="ECO:0000313" key="12">
    <source>
        <dbReference type="EMBL" id="ACO62429.1"/>
    </source>
</evidence>
<feature type="binding site" evidence="7 9">
    <location>
        <position position="73"/>
    </location>
    <ligand>
        <name>ATP</name>
        <dbReference type="ChEBI" id="CHEBI:30616"/>
    </ligand>
</feature>
<dbReference type="InterPro" id="IPR000719">
    <property type="entry name" value="Prot_kinase_dom"/>
</dbReference>
<dbReference type="PANTHER" id="PTHR24350">
    <property type="entry name" value="SERINE/THREONINE-PROTEIN KINASE IAL-RELATED"/>
    <property type="match status" value="1"/>
</dbReference>
<evidence type="ECO:0000256" key="7">
    <source>
        <dbReference type="PIRSR" id="PIRSR630616-2"/>
    </source>
</evidence>
<dbReference type="InterPro" id="IPR008271">
    <property type="entry name" value="Ser/Thr_kinase_AS"/>
</dbReference>
<dbReference type="SUPFAM" id="SSF56112">
    <property type="entry name" value="Protein kinase-like (PK-like)"/>
    <property type="match status" value="1"/>
</dbReference>
<organism evidence="12 13">
    <name type="scientific">Micromonas commoda (strain RCC299 / NOUM17 / CCMP2709)</name>
    <name type="common">Picoplanktonic green alga</name>
    <dbReference type="NCBI Taxonomy" id="296587"/>
    <lineage>
        <taxon>Eukaryota</taxon>
        <taxon>Viridiplantae</taxon>
        <taxon>Chlorophyta</taxon>
        <taxon>Mamiellophyceae</taxon>
        <taxon>Mamiellales</taxon>
        <taxon>Mamiellaceae</taxon>
        <taxon>Micromonas</taxon>
    </lineage>
</organism>
<feature type="region of interest" description="Disordered" evidence="10">
    <location>
        <begin position="451"/>
        <end position="675"/>
    </location>
</feature>